<dbReference type="InterPro" id="IPR027417">
    <property type="entry name" value="P-loop_NTPase"/>
</dbReference>
<name>A0A3B1CJ66_9ZZZZ</name>
<feature type="domain" description="Sigma-54 factor interaction" evidence="7">
    <location>
        <begin position="143"/>
        <end position="372"/>
    </location>
</feature>
<evidence type="ECO:0000256" key="1">
    <source>
        <dbReference type="ARBA" id="ARBA00022553"/>
    </source>
</evidence>
<keyword evidence="6" id="KW-0804">Transcription</keyword>
<keyword evidence="4" id="KW-0805">Transcription regulation</keyword>
<dbReference type="Gene3D" id="1.10.10.60">
    <property type="entry name" value="Homeodomain-like"/>
    <property type="match status" value="1"/>
</dbReference>
<sequence length="445" mass="50266">MSFKIFIAEDEEITLKHLMYALKNEGYTVSGAKDGLEAWQKIQKEHFDIVITDIKMPGLDGLSLLEGIKEKGMETDVIVITGFGSIDSAVEAMKKGAYDYITKPFNLDELLLRVRKICEKKSLEKENIALKTSLGINKDLPTFIAKSKKMKEVINIIRSITASDCNVIITGESGVGKGLVAKLIHYTGTRANRPFLAINCAIFTEELLASELFGHERGAFTGAVTTKKGLLEIADTGTLFLDEIAEMSPSLQAKLLKIIEDREFFRVGGTRPIRVDVRFIAATNQDINGLVTKGTFRKDLFYRLNVMDIYIPPLRERKEDILPLGKYFLEKHSKKAKKDIKGFARETTEILKSYSYPGNVRELENIIERAVILEQSSLIQPENLPVTMQMFQIETIDPGRLKTIDELNREYALKILDHLEGNKTRAAKMLGISRTSLWRILREKE</sequence>
<keyword evidence="3" id="KW-0067">ATP-binding</keyword>
<dbReference type="InterPro" id="IPR003593">
    <property type="entry name" value="AAA+_ATPase"/>
</dbReference>
<dbReference type="FunFam" id="3.40.50.2300:FF:000018">
    <property type="entry name" value="DNA-binding transcriptional regulator NtrC"/>
    <property type="match status" value="1"/>
</dbReference>
<evidence type="ECO:0000313" key="9">
    <source>
        <dbReference type="EMBL" id="VAX30516.1"/>
    </source>
</evidence>
<organism evidence="9">
    <name type="scientific">hydrothermal vent metagenome</name>
    <dbReference type="NCBI Taxonomy" id="652676"/>
    <lineage>
        <taxon>unclassified sequences</taxon>
        <taxon>metagenomes</taxon>
        <taxon>ecological metagenomes</taxon>
    </lineage>
</organism>
<dbReference type="InterPro" id="IPR009057">
    <property type="entry name" value="Homeodomain-like_sf"/>
</dbReference>
<dbReference type="AlphaFoldDB" id="A0A3B1CJ66"/>
<dbReference type="PANTHER" id="PTHR32071">
    <property type="entry name" value="TRANSCRIPTIONAL REGULATORY PROTEIN"/>
    <property type="match status" value="1"/>
</dbReference>
<dbReference type="Pfam" id="PF02954">
    <property type="entry name" value="HTH_8"/>
    <property type="match status" value="1"/>
</dbReference>
<dbReference type="Gene3D" id="1.10.8.60">
    <property type="match status" value="1"/>
</dbReference>
<dbReference type="SMART" id="SM00382">
    <property type="entry name" value="AAA"/>
    <property type="match status" value="1"/>
</dbReference>
<accession>A0A3B1CJ66</accession>
<dbReference type="InterPro" id="IPR025944">
    <property type="entry name" value="Sigma_54_int_dom_CS"/>
</dbReference>
<reference evidence="9" key="1">
    <citation type="submission" date="2018-06" db="EMBL/GenBank/DDBJ databases">
        <authorList>
            <person name="Zhirakovskaya E."/>
        </authorList>
    </citation>
    <scope>NUCLEOTIDE SEQUENCE</scope>
</reference>
<dbReference type="SUPFAM" id="SSF46689">
    <property type="entry name" value="Homeodomain-like"/>
    <property type="match status" value="1"/>
</dbReference>
<dbReference type="GO" id="GO:0005524">
    <property type="term" value="F:ATP binding"/>
    <property type="evidence" value="ECO:0007669"/>
    <property type="project" value="UniProtKB-KW"/>
</dbReference>
<dbReference type="GO" id="GO:0000160">
    <property type="term" value="P:phosphorelay signal transduction system"/>
    <property type="evidence" value="ECO:0007669"/>
    <property type="project" value="InterPro"/>
</dbReference>
<dbReference type="InterPro" id="IPR011006">
    <property type="entry name" value="CheY-like_superfamily"/>
</dbReference>
<dbReference type="Pfam" id="PF00158">
    <property type="entry name" value="Sigma54_activat"/>
    <property type="match status" value="1"/>
</dbReference>
<evidence type="ECO:0000256" key="3">
    <source>
        <dbReference type="ARBA" id="ARBA00022840"/>
    </source>
</evidence>
<dbReference type="Gene3D" id="3.40.50.300">
    <property type="entry name" value="P-loop containing nucleotide triphosphate hydrolases"/>
    <property type="match status" value="1"/>
</dbReference>
<dbReference type="GO" id="GO:0006355">
    <property type="term" value="P:regulation of DNA-templated transcription"/>
    <property type="evidence" value="ECO:0007669"/>
    <property type="project" value="InterPro"/>
</dbReference>
<evidence type="ECO:0000259" key="8">
    <source>
        <dbReference type="PROSITE" id="PS50110"/>
    </source>
</evidence>
<dbReference type="SMART" id="SM00448">
    <property type="entry name" value="REC"/>
    <property type="match status" value="1"/>
</dbReference>
<dbReference type="InterPro" id="IPR002078">
    <property type="entry name" value="Sigma_54_int"/>
</dbReference>
<dbReference type="CDD" id="cd00009">
    <property type="entry name" value="AAA"/>
    <property type="match status" value="1"/>
</dbReference>
<dbReference type="PANTHER" id="PTHR32071:SF119">
    <property type="entry name" value="SIGMA L-DEPENDENT TRANSCRIPTIONAL REGULATOR YPLP-RELATED"/>
    <property type="match status" value="1"/>
</dbReference>
<dbReference type="GO" id="GO:0043565">
    <property type="term" value="F:sequence-specific DNA binding"/>
    <property type="evidence" value="ECO:0007669"/>
    <property type="project" value="InterPro"/>
</dbReference>
<keyword evidence="2" id="KW-0547">Nucleotide-binding</keyword>
<dbReference type="PROSITE" id="PS00676">
    <property type="entry name" value="SIGMA54_INTERACT_2"/>
    <property type="match status" value="1"/>
</dbReference>
<evidence type="ECO:0000259" key="7">
    <source>
        <dbReference type="PROSITE" id="PS50045"/>
    </source>
</evidence>
<dbReference type="InterPro" id="IPR002197">
    <property type="entry name" value="HTH_Fis"/>
</dbReference>
<dbReference type="InterPro" id="IPR025943">
    <property type="entry name" value="Sigma_54_int_dom_ATP-bd_2"/>
</dbReference>
<dbReference type="EMBL" id="UOGH01000166">
    <property type="protein sequence ID" value="VAX30516.1"/>
    <property type="molecule type" value="Genomic_DNA"/>
</dbReference>
<gene>
    <name evidence="9" type="ORF">MNBD_NITROSPIRAE02-1692</name>
</gene>
<dbReference type="PROSITE" id="PS00688">
    <property type="entry name" value="SIGMA54_INTERACT_3"/>
    <property type="match status" value="1"/>
</dbReference>
<proteinExistence type="predicted"/>
<evidence type="ECO:0000256" key="5">
    <source>
        <dbReference type="ARBA" id="ARBA00023125"/>
    </source>
</evidence>
<dbReference type="Pfam" id="PF25601">
    <property type="entry name" value="AAA_lid_14"/>
    <property type="match status" value="1"/>
</dbReference>
<dbReference type="InterPro" id="IPR001789">
    <property type="entry name" value="Sig_transdc_resp-reg_receiver"/>
</dbReference>
<evidence type="ECO:0000256" key="6">
    <source>
        <dbReference type="ARBA" id="ARBA00023163"/>
    </source>
</evidence>
<dbReference type="Gene3D" id="3.40.50.2300">
    <property type="match status" value="1"/>
</dbReference>
<dbReference type="Pfam" id="PF00072">
    <property type="entry name" value="Response_reg"/>
    <property type="match status" value="1"/>
</dbReference>
<dbReference type="PROSITE" id="PS00675">
    <property type="entry name" value="SIGMA54_INTERACT_1"/>
    <property type="match status" value="1"/>
</dbReference>
<dbReference type="FunFam" id="3.40.50.300:FF:000006">
    <property type="entry name" value="DNA-binding transcriptional regulator NtrC"/>
    <property type="match status" value="1"/>
</dbReference>
<feature type="domain" description="Response regulatory" evidence="8">
    <location>
        <begin position="4"/>
        <end position="118"/>
    </location>
</feature>
<evidence type="ECO:0000256" key="2">
    <source>
        <dbReference type="ARBA" id="ARBA00022741"/>
    </source>
</evidence>
<dbReference type="SUPFAM" id="SSF52540">
    <property type="entry name" value="P-loop containing nucleoside triphosphate hydrolases"/>
    <property type="match status" value="1"/>
</dbReference>
<dbReference type="PRINTS" id="PR01590">
    <property type="entry name" value="HTHFIS"/>
</dbReference>
<dbReference type="PROSITE" id="PS50045">
    <property type="entry name" value="SIGMA54_INTERACT_4"/>
    <property type="match status" value="1"/>
</dbReference>
<evidence type="ECO:0000256" key="4">
    <source>
        <dbReference type="ARBA" id="ARBA00023015"/>
    </source>
</evidence>
<keyword evidence="5" id="KW-0238">DNA-binding</keyword>
<dbReference type="InterPro" id="IPR058031">
    <property type="entry name" value="AAA_lid_NorR"/>
</dbReference>
<keyword evidence="1" id="KW-0597">Phosphoprotein</keyword>
<protein>
    <submittedName>
        <fullName evidence="9">Response regulator of zinc sigma-54-dependent two-component system</fullName>
    </submittedName>
</protein>
<dbReference type="InterPro" id="IPR025662">
    <property type="entry name" value="Sigma_54_int_dom_ATP-bd_1"/>
</dbReference>
<dbReference type="SUPFAM" id="SSF52172">
    <property type="entry name" value="CheY-like"/>
    <property type="match status" value="1"/>
</dbReference>
<dbReference type="PROSITE" id="PS50110">
    <property type="entry name" value="RESPONSE_REGULATORY"/>
    <property type="match status" value="1"/>
</dbReference>